<dbReference type="AlphaFoldDB" id="A0A4Z2CAG3"/>
<evidence type="ECO:0000313" key="2">
    <source>
        <dbReference type="EMBL" id="TNN01228.1"/>
    </source>
</evidence>
<comment type="caution">
    <text evidence="2">The sequence shown here is derived from an EMBL/GenBank/DDBJ whole genome shotgun (WGS) entry which is preliminary data.</text>
</comment>
<protein>
    <recommendedName>
        <fullName evidence="4">BCL2 binding component 3</fullName>
    </recommendedName>
</protein>
<feature type="compositionally biased region" description="Polar residues" evidence="1">
    <location>
        <begin position="88"/>
        <end position="112"/>
    </location>
</feature>
<evidence type="ECO:0000256" key="1">
    <source>
        <dbReference type="SAM" id="MobiDB-lite"/>
    </source>
</evidence>
<dbReference type="EMBL" id="SWLE01000003">
    <property type="protein sequence ID" value="TNN01228.1"/>
    <property type="molecule type" value="Genomic_DNA"/>
</dbReference>
<accession>A0A4Z2CAG3</accession>
<evidence type="ECO:0008006" key="4">
    <source>
        <dbReference type="Google" id="ProtNLM"/>
    </source>
</evidence>
<dbReference type="Proteomes" id="UP000516260">
    <property type="component" value="Chromosome 11"/>
</dbReference>
<proteinExistence type="predicted"/>
<sequence>MARAETIESVGETGIGTHGLFSQHNTCCMELTRPLQSWPGLLSTATITISPGNASTPVHRHHNDHSLQPLQAISGSYHSPYLHPEGQAQPQPHHQLPTLSSATHPLPLQNQGGEFDEGFPGQQSGLDQRTQQERSHRRGPLPDLLPQTEHLSRLSSPPRGPDDGTLQLRVRRVAIQLRTIGDEFNATLLHRADAPYWQDWRDACRVLLNFITQTLSTLYRLT</sequence>
<organism evidence="2 3">
    <name type="scientific">Takifugu bimaculatus</name>
    <dbReference type="NCBI Taxonomy" id="433685"/>
    <lineage>
        <taxon>Eukaryota</taxon>
        <taxon>Metazoa</taxon>
        <taxon>Chordata</taxon>
        <taxon>Craniata</taxon>
        <taxon>Vertebrata</taxon>
        <taxon>Euteleostomi</taxon>
        <taxon>Actinopterygii</taxon>
        <taxon>Neopterygii</taxon>
        <taxon>Teleostei</taxon>
        <taxon>Neoteleostei</taxon>
        <taxon>Acanthomorphata</taxon>
        <taxon>Eupercaria</taxon>
        <taxon>Tetraodontiformes</taxon>
        <taxon>Tetradontoidea</taxon>
        <taxon>Tetraodontidae</taxon>
        <taxon>Takifugu</taxon>
    </lineage>
</organism>
<reference evidence="2 3" key="1">
    <citation type="submission" date="2019-04" db="EMBL/GenBank/DDBJ databases">
        <title>The sequence and de novo assembly of Takifugu bimaculatus genome using PacBio and Hi-C technologies.</title>
        <authorList>
            <person name="Xu P."/>
            <person name="Liu B."/>
            <person name="Zhou Z."/>
        </authorList>
    </citation>
    <scope>NUCLEOTIDE SEQUENCE [LARGE SCALE GENOMIC DNA]</scope>
    <source>
        <strain evidence="2">TB-2018</strain>
        <tissue evidence="2">Muscle</tissue>
    </source>
</reference>
<feature type="region of interest" description="Disordered" evidence="1">
    <location>
        <begin position="75"/>
        <end position="166"/>
    </location>
</feature>
<gene>
    <name evidence="2" type="ORF">fugu_010610</name>
</gene>
<name>A0A4Z2CAG3_9TELE</name>
<keyword evidence="3" id="KW-1185">Reference proteome</keyword>
<evidence type="ECO:0000313" key="3">
    <source>
        <dbReference type="Proteomes" id="UP000516260"/>
    </source>
</evidence>